<evidence type="ECO:0000313" key="2">
    <source>
        <dbReference type="Proteomes" id="UP000283128"/>
    </source>
</evidence>
<protein>
    <recommendedName>
        <fullName evidence="3">Transcriptional regulator</fullName>
    </recommendedName>
</protein>
<evidence type="ECO:0000313" key="1">
    <source>
        <dbReference type="EMBL" id="RVU16280.1"/>
    </source>
</evidence>
<dbReference type="Proteomes" id="UP000283128">
    <property type="component" value="Unassembled WGS sequence"/>
</dbReference>
<sequence>MAGSPDLWARWGDWKKFDTRGMKGGEALILELNRIVYESGFSSPITSTRGQRARIHYLDSKAGRAELRAQGVSDRAMRSWFNGKSRPSKANLERLDSAYWVRRRDNLIRSGSLKRHLDNDGQGRRMEIYPVDQSAVPQSRARTNITERSITVRYVWADMVDAWAAQDANLMDEIWDDVITDLDSDYAAYAYVGSVGISA</sequence>
<dbReference type="AlphaFoldDB" id="A0A3S2V8A2"/>
<dbReference type="EMBL" id="RZYA01000028">
    <property type="protein sequence ID" value="RVU16280.1"/>
    <property type="molecule type" value="Genomic_DNA"/>
</dbReference>
<name>A0A3S2V8A2_9ACTN</name>
<keyword evidence="2" id="KW-1185">Reference proteome</keyword>
<dbReference type="OrthoDB" id="3873535at2"/>
<gene>
    <name evidence="1" type="ORF">EOT10_37095</name>
</gene>
<evidence type="ECO:0008006" key="3">
    <source>
        <dbReference type="Google" id="ProtNLM"/>
    </source>
</evidence>
<proteinExistence type="predicted"/>
<comment type="caution">
    <text evidence="1">The sequence shown here is derived from an EMBL/GenBank/DDBJ whole genome shotgun (WGS) entry which is preliminary data.</text>
</comment>
<accession>A0A3S2V8A2</accession>
<reference evidence="1 2" key="1">
    <citation type="submission" date="2019-01" db="EMBL/GenBank/DDBJ databases">
        <title>Genome sequences of Streptomyces and Rhizobium isolates collected from root and soil.</title>
        <authorList>
            <person name="Chhettri S."/>
            <person name="Sevigny J.L."/>
            <person name="Sen A."/>
            <person name="Ennis N."/>
            <person name="Tisa L."/>
        </authorList>
    </citation>
    <scope>NUCLEOTIDE SEQUENCE [LARGE SCALE GENOMIC DNA]</scope>
    <source>
        <strain evidence="1 2">San01</strain>
    </source>
</reference>
<organism evidence="1 2">
    <name type="scientific">Streptomyces antnestii</name>
    <dbReference type="NCBI Taxonomy" id="2494256"/>
    <lineage>
        <taxon>Bacteria</taxon>
        <taxon>Bacillati</taxon>
        <taxon>Actinomycetota</taxon>
        <taxon>Actinomycetes</taxon>
        <taxon>Kitasatosporales</taxon>
        <taxon>Streptomycetaceae</taxon>
        <taxon>Streptomyces</taxon>
    </lineage>
</organism>